<name>A0A6P6Y315_DERPT</name>
<dbReference type="PROSITE" id="PS00092">
    <property type="entry name" value="N6_MTASE"/>
    <property type="match status" value="1"/>
</dbReference>
<dbReference type="InterPro" id="IPR029063">
    <property type="entry name" value="SAM-dependent_MTases_sf"/>
</dbReference>
<dbReference type="InParanoid" id="A0A6P6Y315"/>
<accession>A0A6P6Y315</accession>
<dbReference type="Proteomes" id="UP000515146">
    <property type="component" value="Unplaced"/>
</dbReference>
<dbReference type="OMA" id="DVVYSIH"/>
<dbReference type="PANTHER" id="PTHR23290:SF0">
    <property type="entry name" value="RRNA N6-ADENOSINE-METHYLTRANSFERASE METTL5"/>
    <property type="match status" value="1"/>
</dbReference>
<proteinExistence type="predicted"/>
<sequence length="233" mass="26801">MPDFEFEFFLFFGKIMKLVRLEMLLESIDGFDNPKIQLEQYETGHHIGARMLFTMNSYDDIEDKMILDLGTGCGRLGLSCACLDAAFVLGVDIDPDALEKCSANRHCLKEDEEPNFLNNFDILCADICDNSIWSQFSNTKLFDVVVMNPPFGTKNNKGIDMIFLRRALELSTGSVYSLHKTSTRDHVLRKAKDFGAHGEVLAKLRYDLPRTYRFHQKQSKDIEVDFFRFEPNL</sequence>
<protein>
    <submittedName>
        <fullName evidence="2">Methyltransferase-like protein 5</fullName>
    </submittedName>
</protein>
<dbReference type="CTD" id="29081"/>
<dbReference type="PANTHER" id="PTHR23290">
    <property type="entry name" value="RRNA N6-ADENOSINE-METHYLTRANSFERASE METTL5"/>
    <property type="match status" value="1"/>
</dbReference>
<dbReference type="SUPFAM" id="SSF53335">
    <property type="entry name" value="S-adenosyl-L-methionine-dependent methyltransferases"/>
    <property type="match status" value="1"/>
</dbReference>
<gene>
    <name evidence="2" type="primary">LOC113793996</name>
</gene>
<dbReference type="AlphaFoldDB" id="A0A6P6Y315"/>
<dbReference type="RefSeq" id="XP_027199878.1">
    <property type="nucleotide sequence ID" value="XM_027344077.1"/>
</dbReference>
<dbReference type="GO" id="GO:0008988">
    <property type="term" value="F:rRNA (adenine-N6-)-methyltransferase activity"/>
    <property type="evidence" value="ECO:0007669"/>
    <property type="project" value="TreeGrafter"/>
</dbReference>
<reference evidence="2" key="1">
    <citation type="submission" date="2025-08" db="UniProtKB">
        <authorList>
            <consortium name="RefSeq"/>
        </authorList>
    </citation>
    <scope>IDENTIFICATION</scope>
    <source>
        <strain evidence="2">Airmid</strain>
    </source>
</reference>
<dbReference type="OrthoDB" id="419617at2759"/>
<keyword evidence="1" id="KW-1185">Reference proteome</keyword>
<dbReference type="InterPro" id="IPR002052">
    <property type="entry name" value="DNA_methylase_N6_adenine_CS"/>
</dbReference>
<evidence type="ECO:0000313" key="1">
    <source>
        <dbReference type="Proteomes" id="UP000515146"/>
    </source>
</evidence>
<dbReference type="FunCoup" id="A0A6P6Y315">
    <property type="interactions" value="930"/>
</dbReference>
<dbReference type="InterPro" id="IPR051720">
    <property type="entry name" value="rRNA_MeTrfase/Polyamine_Synth"/>
</dbReference>
<dbReference type="CDD" id="cd02440">
    <property type="entry name" value="AdoMet_MTases"/>
    <property type="match status" value="1"/>
</dbReference>
<organism evidence="1 2">
    <name type="scientific">Dermatophagoides pteronyssinus</name>
    <name type="common">European house dust mite</name>
    <dbReference type="NCBI Taxonomy" id="6956"/>
    <lineage>
        <taxon>Eukaryota</taxon>
        <taxon>Metazoa</taxon>
        <taxon>Ecdysozoa</taxon>
        <taxon>Arthropoda</taxon>
        <taxon>Chelicerata</taxon>
        <taxon>Arachnida</taxon>
        <taxon>Acari</taxon>
        <taxon>Acariformes</taxon>
        <taxon>Sarcoptiformes</taxon>
        <taxon>Astigmata</taxon>
        <taxon>Psoroptidia</taxon>
        <taxon>Analgoidea</taxon>
        <taxon>Pyroglyphidae</taxon>
        <taxon>Dermatophagoidinae</taxon>
        <taxon>Dermatophagoides</taxon>
    </lineage>
</organism>
<dbReference type="Gene3D" id="3.40.50.150">
    <property type="entry name" value="Vaccinia Virus protein VP39"/>
    <property type="match status" value="1"/>
</dbReference>
<dbReference type="Pfam" id="PF03602">
    <property type="entry name" value="Cons_hypoth95"/>
    <property type="match status" value="1"/>
</dbReference>
<evidence type="ECO:0000313" key="2">
    <source>
        <dbReference type="RefSeq" id="XP_027199878.1"/>
    </source>
</evidence>
<dbReference type="KEGG" id="dpte:113793996"/>
<dbReference type="GO" id="GO:0003676">
    <property type="term" value="F:nucleic acid binding"/>
    <property type="evidence" value="ECO:0007669"/>
    <property type="project" value="InterPro"/>
</dbReference>